<organism evidence="9 10">
    <name type="scientific">Cryptotermes secundus</name>
    <dbReference type="NCBI Taxonomy" id="105785"/>
    <lineage>
        <taxon>Eukaryota</taxon>
        <taxon>Metazoa</taxon>
        <taxon>Ecdysozoa</taxon>
        <taxon>Arthropoda</taxon>
        <taxon>Hexapoda</taxon>
        <taxon>Insecta</taxon>
        <taxon>Pterygota</taxon>
        <taxon>Neoptera</taxon>
        <taxon>Polyneoptera</taxon>
        <taxon>Dictyoptera</taxon>
        <taxon>Blattodea</taxon>
        <taxon>Blattoidea</taxon>
        <taxon>Termitoidae</taxon>
        <taxon>Kalotermitidae</taxon>
        <taxon>Cryptotermitinae</taxon>
        <taxon>Cryptotermes</taxon>
    </lineage>
</organism>
<sequence>MSTPRSLTKRRRLSTKLHTPGSVFGIRNRNHDKAEQENDSQVQYTVRPERLYFNIHDSDSGSDEDYNDLEDLTGKTWKVFRVSPLHNFEYTTVRMKQYGQRMREGLTTLLTDSTLDAHYEVNFSVAEGLTLTQNDSEAIKILVNVTKRKNGEDLRSKYYIGFMVCRGASKGLEEQFTIHLPVLLCSGTVRAAKSVHFLLQKFFDCSVNSYQLSQEDLMWFCALQADEKDTRKGMSQAELMFSFPQLSVRNRIRFKVPLNSLKYLWDSIHDRNSEYASFKEVEKFYEAVQQQMIRVFEVNVAKGQLVRIKTPTLSVTNETKLRAKTGSVLNYVLKFLYEGTAVIDTTTPMLSVQRH</sequence>
<dbReference type="PANTHER" id="PTHR31740:SF2">
    <property type="entry name" value="CENTROMERE PROTEIN L"/>
    <property type="match status" value="1"/>
</dbReference>
<comment type="similarity">
    <text evidence="3">Belongs to the CENP-L/IML3 family.</text>
</comment>
<feature type="region of interest" description="Disordered" evidence="8">
    <location>
        <begin position="1"/>
        <end position="41"/>
    </location>
</feature>
<evidence type="ECO:0000313" key="9">
    <source>
        <dbReference type="EMBL" id="PNF41403.1"/>
    </source>
</evidence>
<reference evidence="9 10" key="1">
    <citation type="submission" date="2017-12" db="EMBL/GenBank/DDBJ databases">
        <title>Hemimetabolous genomes reveal molecular basis of termite eusociality.</title>
        <authorList>
            <person name="Harrison M.C."/>
            <person name="Jongepier E."/>
            <person name="Robertson H.M."/>
            <person name="Arning N."/>
            <person name="Bitard-Feildel T."/>
            <person name="Chao H."/>
            <person name="Childers C.P."/>
            <person name="Dinh H."/>
            <person name="Doddapaneni H."/>
            <person name="Dugan S."/>
            <person name="Gowin J."/>
            <person name="Greiner C."/>
            <person name="Han Y."/>
            <person name="Hu H."/>
            <person name="Hughes D.S.T."/>
            <person name="Huylmans A.-K."/>
            <person name="Kemena C."/>
            <person name="Kremer L.P.M."/>
            <person name="Lee S.L."/>
            <person name="Lopez-Ezquerra A."/>
            <person name="Mallet L."/>
            <person name="Monroy-Kuhn J.M."/>
            <person name="Moser A."/>
            <person name="Murali S.C."/>
            <person name="Muzny D.M."/>
            <person name="Otani S."/>
            <person name="Piulachs M.-D."/>
            <person name="Poelchau M."/>
            <person name="Qu J."/>
            <person name="Schaub F."/>
            <person name="Wada-Katsumata A."/>
            <person name="Worley K.C."/>
            <person name="Xie Q."/>
            <person name="Ylla G."/>
            <person name="Poulsen M."/>
            <person name="Gibbs R.A."/>
            <person name="Schal C."/>
            <person name="Richards S."/>
            <person name="Belles X."/>
            <person name="Korb J."/>
            <person name="Bornberg-Bauer E."/>
        </authorList>
    </citation>
    <scope>NUCLEOTIDE SEQUENCE [LARGE SCALE GENOMIC DNA]</scope>
    <source>
        <tissue evidence="9">Whole body</tissue>
    </source>
</reference>
<keyword evidence="5" id="KW-0158">Chromosome</keyword>
<dbReference type="EMBL" id="NEVH01002717">
    <property type="protein sequence ID" value="PNF41403.1"/>
    <property type="molecule type" value="Genomic_DNA"/>
</dbReference>
<evidence type="ECO:0000256" key="4">
    <source>
        <dbReference type="ARBA" id="ARBA00016380"/>
    </source>
</evidence>
<evidence type="ECO:0000256" key="3">
    <source>
        <dbReference type="ARBA" id="ARBA00011060"/>
    </source>
</evidence>
<evidence type="ECO:0000256" key="2">
    <source>
        <dbReference type="ARBA" id="ARBA00004584"/>
    </source>
</evidence>
<evidence type="ECO:0000256" key="8">
    <source>
        <dbReference type="SAM" id="MobiDB-lite"/>
    </source>
</evidence>
<keyword evidence="6" id="KW-0539">Nucleus</keyword>
<keyword evidence="10" id="KW-1185">Reference proteome</keyword>
<evidence type="ECO:0000256" key="1">
    <source>
        <dbReference type="ARBA" id="ARBA00004123"/>
    </source>
</evidence>
<dbReference type="AlphaFoldDB" id="A0A2J7RKN5"/>
<dbReference type="InterPro" id="IPR025204">
    <property type="entry name" value="CENP-L"/>
</dbReference>
<name>A0A2J7RKN5_9NEOP</name>
<evidence type="ECO:0000256" key="5">
    <source>
        <dbReference type="ARBA" id="ARBA00022454"/>
    </source>
</evidence>
<dbReference type="GO" id="GO:0000775">
    <property type="term" value="C:chromosome, centromeric region"/>
    <property type="evidence" value="ECO:0007669"/>
    <property type="project" value="UniProtKB-SubCell"/>
</dbReference>
<dbReference type="PANTHER" id="PTHR31740">
    <property type="entry name" value="CENTROMERE PROTEIN L"/>
    <property type="match status" value="1"/>
</dbReference>
<dbReference type="OrthoDB" id="8184473at2759"/>
<dbReference type="Pfam" id="PF13092">
    <property type="entry name" value="CENP-L"/>
    <property type="match status" value="1"/>
</dbReference>
<comment type="subcellular location">
    <subcellularLocation>
        <location evidence="2">Chromosome</location>
        <location evidence="2">Centromere</location>
    </subcellularLocation>
    <subcellularLocation>
        <location evidence="1">Nucleus</location>
    </subcellularLocation>
</comment>
<evidence type="ECO:0000256" key="6">
    <source>
        <dbReference type="ARBA" id="ARBA00023242"/>
    </source>
</evidence>
<dbReference type="Proteomes" id="UP000235965">
    <property type="component" value="Unassembled WGS sequence"/>
</dbReference>
<keyword evidence="7" id="KW-0137">Centromere</keyword>
<gene>
    <name evidence="9" type="ORF">B7P43_G14424</name>
</gene>
<dbReference type="InParanoid" id="A0A2J7RKN5"/>
<accession>A0A2J7RKN5</accession>
<protein>
    <recommendedName>
        <fullName evidence="4">Centromere protein L</fullName>
    </recommendedName>
</protein>
<proteinExistence type="inferred from homology"/>
<evidence type="ECO:0000313" key="10">
    <source>
        <dbReference type="Proteomes" id="UP000235965"/>
    </source>
</evidence>
<evidence type="ECO:0000256" key="7">
    <source>
        <dbReference type="ARBA" id="ARBA00023328"/>
    </source>
</evidence>
<comment type="caution">
    <text evidence="9">The sequence shown here is derived from an EMBL/GenBank/DDBJ whole genome shotgun (WGS) entry which is preliminary data.</text>
</comment>
<dbReference type="GO" id="GO:0005634">
    <property type="term" value="C:nucleus"/>
    <property type="evidence" value="ECO:0007669"/>
    <property type="project" value="UniProtKB-SubCell"/>
</dbReference>